<name>A0A150J9S9_9EURY</name>
<comment type="caution">
    <text evidence="1">The sequence shown here is derived from an EMBL/GenBank/DDBJ whole genome shotgun (WGS) entry which is preliminary data.</text>
</comment>
<accession>A0A150J9S9</accession>
<dbReference type="AlphaFoldDB" id="A0A150J9S9"/>
<dbReference type="EMBL" id="LNGC01000001">
    <property type="protein sequence ID" value="KYC53895.1"/>
    <property type="molecule type" value="Genomic_DNA"/>
</dbReference>
<evidence type="ECO:0000313" key="2">
    <source>
        <dbReference type="Proteomes" id="UP000075398"/>
    </source>
</evidence>
<proteinExistence type="predicted"/>
<reference evidence="1 2" key="1">
    <citation type="journal article" date="2016" name="ISME J.">
        <title>Chasing the elusive Euryarchaeota class WSA2: genomes reveal a uniquely fastidious methyl-reducing methanogen.</title>
        <authorList>
            <person name="Nobu M.K."/>
            <person name="Narihiro T."/>
            <person name="Kuroda K."/>
            <person name="Mei R."/>
            <person name="Liu W.T."/>
        </authorList>
    </citation>
    <scope>NUCLEOTIDE SEQUENCE [LARGE SCALE GENOMIC DNA]</scope>
    <source>
        <strain evidence="1">U1lsi0528_Bin055</strain>
    </source>
</reference>
<dbReference type="Proteomes" id="UP000075398">
    <property type="component" value="Unassembled WGS sequence"/>
</dbReference>
<organism evidence="1 2">
    <name type="scientific">Candidatus Methanofastidiosum methylothiophilum</name>
    <dbReference type="NCBI Taxonomy" id="1705564"/>
    <lineage>
        <taxon>Archaea</taxon>
        <taxon>Methanobacteriati</taxon>
        <taxon>Methanobacteriota</taxon>
        <taxon>Stenosarchaea group</taxon>
        <taxon>Candidatus Methanofastidiosia</taxon>
        <taxon>Candidatus Methanofastidiosales</taxon>
        <taxon>Candidatus Methanofastidiosaceae</taxon>
        <taxon>Candidatus Methanofastidiosum</taxon>
    </lineage>
</organism>
<evidence type="ECO:0000313" key="1">
    <source>
        <dbReference type="EMBL" id="KYC53895.1"/>
    </source>
</evidence>
<gene>
    <name evidence="1" type="ORF">AMQ22_00095</name>
</gene>
<sequence>MVKEEGLIIDGEVYKAQEFKPNICTVTAKKGIDFERIKKDTKIGYGKVSIKFKLDPEADKEIIEFFELLIDEPRFDWRLLYNWFNQQYPNLGIDRTSLFGCCLFCSFCDPEIKACLRNIKIKSLKGKTVYLVLFLGELITGWKCDNHNKREGIL</sequence>
<protein>
    <submittedName>
        <fullName evidence="1">Uncharacterized protein</fullName>
    </submittedName>
</protein>